<name>A0AAQ2UX48_OENOE</name>
<gene>
    <name evidence="1" type="ORF">OENI_1536</name>
</gene>
<dbReference type="RefSeq" id="WP_186414072.1">
    <property type="nucleotide sequence ID" value="NZ_LR031358.1"/>
</dbReference>
<organism evidence="1 2">
    <name type="scientific">Oenococcus oeni</name>
    <name type="common">Leuconostoc oenos</name>
    <dbReference type="NCBI Taxonomy" id="1247"/>
    <lineage>
        <taxon>Bacteria</taxon>
        <taxon>Bacillati</taxon>
        <taxon>Bacillota</taxon>
        <taxon>Bacilli</taxon>
        <taxon>Lactobacillales</taxon>
        <taxon>Lactobacillaceae</taxon>
        <taxon>Oenococcus</taxon>
    </lineage>
</organism>
<reference evidence="1 2" key="1">
    <citation type="submission" date="2018-08" db="EMBL/GenBank/DDBJ databases">
        <authorList>
            <person name="Lorentzen P. G. S. M."/>
        </authorList>
    </citation>
    <scope>NUCLEOTIDE SEQUENCE [LARGE SCALE GENOMIC DNA]</scope>
    <source>
        <strain evidence="1 2">CRBO_1381</strain>
    </source>
</reference>
<dbReference type="AlphaFoldDB" id="A0AAQ2UX48"/>
<evidence type="ECO:0000313" key="2">
    <source>
        <dbReference type="Proteomes" id="UP000294726"/>
    </source>
</evidence>
<dbReference type="EMBL" id="LR031358">
    <property type="protein sequence ID" value="VDB98845.1"/>
    <property type="molecule type" value="Genomic_DNA"/>
</dbReference>
<sequence length="69" mass="8033">MNAAEKMKDVLINERPEIIEAATNLTIPDIEALRFRSSGIHQLEDKDKVWLLNCYYSSHPEDRETDTQE</sequence>
<dbReference type="Proteomes" id="UP000294726">
    <property type="component" value="Chromosome"/>
</dbReference>
<accession>A0AAQ2UX48</accession>
<protein>
    <submittedName>
        <fullName evidence="1">Uncharacterized protein</fullName>
    </submittedName>
</protein>
<proteinExistence type="predicted"/>
<evidence type="ECO:0000313" key="1">
    <source>
        <dbReference type="EMBL" id="VDB98845.1"/>
    </source>
</evidence>